<evidence type="ECO:0000256" key="1">
    <source>
        <dbReference type="SAM" id="Phobius"/>
    </source>
</evidence>
<evidence type="ECO:0008006" key="4">
    <source>
        <dbReference type="Google" id="ProtNLM"/>
    </source>
</evidence>
<sequence length="91" mass="9537">MAIRDAHHTAKMSNATMTAATLPDGGHRNCWPTFLNGDAFSGRGCDDARKVVAVVVVVFVVIVVVIVVVVVVVFVVIVVVVVVVVVIVVGL</sequence>
<protein>
    <recommendedName>
        <fullName evidence="4">Transmembrane protein</fullName>
    </recommendedName>
</protein>
<feature type="transmembrane region" description="Helical" evidence="1">
    <location>
        <begin position="56"/>
        <end position="89"/>
    </location>
</feature>
<name>A0AAV4EQW3_9GAST</name>
<keyword evidence="1" id="KW-0812">Transmembrane</keyword>
<reference evidence="2 3" key="1">
    <citation type="journal article" date="2021" name="Elife">
        <title>Chloroplast acquisition without the gene transfer in kleptoplastic sea slugs, Plakobranchus ocellatus.</title>
        <authorList>
            <person name="Maeda T."/>
            <person name="Takahashi S."/>
            <person name="Yoshida T."/>
            <person name="Shimamura S."/>
            <person name="Takaki Y."/>
            <person name="Nagai Y."/>
            <person name="Toyoda A."/>
            <person name="Suzuki Y."/>
            <person name="Arimoto A."/>
            <person name="Ishii H."/>
            <person name="Satoh N."/>
            <person name="Nishiyama T."/>
            <person name="Hasebe M."/>
            <person name="Maruyama T."/>
            <person name="Minagawa J."/>
            <person name="Obokata J."/>
            <person name="Shigenobu S."/>
        </authorList>
    </citation>
    <scope>NUCLEOTIDE SEQUENCE [LARGE SCALE GENOMIC DNA]</scope>
</reference>
<keyword evidence="1" id="KW-0472">Membrane</keyword>
<evidence type="ECO:0000313" key="3">
    <source>
        <dbReference type="Proteomes" id="UP000762676"/>
    </source>
</evidence>
<dbReference type="EMBL" id="BMAT01007409">
    <property type="protein sequence ID" value="GFR63533.1"/>
    <property type="molecule type" value="Genomic_DNA"/>
</dbReference>
<keyword evidence="3" id="KW-1185">Reference proteome</keyword>
<keyword evidence="1" id="KW-1133">Transmembrane helix</keyword>
<proteinExistence type="predicted"/>
<evidence type="ECO:0000313" key="2">
    <source>
        <dbReference type="EMBL" id="GFR63533.1"/>
    </source>
</evidence>
<dbReference type="AlphaFoldDB" id="A0AAV4EQW3"/>
<accession>A0AAV4EQW3</accession>
<organism evidence="2 3">
    <name type="scientific">Elysia marginata</name>
    <dbReference type="NCBI Taxonomy" id="1093978"/>
    <lineage>
        <taxon>Eukaryota</taxon>
        <taxon>Metazoa</taxon>
        <taxon>Spiralia</taxon>
        <taxon>Lophotrochozoa</taxon>
        <taxon>Mollusca</taxon>
        <taxon>Gastropoda</taxon>
        <taxon>Heterobranchia</taxon>
        <taxon>Euthyneura</taxon>
        <taxon>Panpulmonata</taxon>
        <taxon>Sacoglossa</taxon>
        <taxon>Placobranchoidea</taxon>
        <taxon>Plakobranchidae</taxon>
        <taxon>Elysia</taxon>
    </lineage>
</organism>
<gene>
    <name evidence="2" type="ORF">ElyMa_003607500</name>
</gene>
<comment type="caution">
    <text evidence="2">The sequence shown here is derived from an EMBL/GenBank/DDBJ whole genome shotgun (WGS) entry which is preliminary data.</text>
</comment>
<dbReference type="Proteomes" id="UP000762676">
    <property type="component" value="Unassembled WGS sequence"/>
</dbReference>